<dbReference type="GeneID" id="19881636"/>
<evidence type="ECO:0000313" key="2">
    <source>
        <dbReference type="Proteomes" id="UP000011082"/>
    </source>
</evidence>
<dbReference type="OrthoDB" id="2191243at2759"/>
<organism evidence="1 2">
    <name type="scientific">Vittaforma corneae (strain ATCC 50505)</name>
    <name type="common">Microsporidian parasite</name>
    <name type="synonym">Nosema corneum</name>
    <dbReference type="NCBI Taxonomy" id="993615"/>
    <lineage>
        <taxon>Eukaryota</taxon>
        <taxon>Fungi</taxon>
        <taxon>Fungi incertae sedis</taxon>
        <taxon>Microsporidia</taxon>
        <taxon>Nosematidae</taxon>
        <taxon>Vittaforma</taxon>
    </lineage>
</organism>
<dbReference type="Proteomes" id="UP000011082">
    <property type="component" value="Unassembled WGS sequence"/>
</dbReference>
<dbReference type="AlphaFoldDB" id="L2GNK8"/>
<reference evidence="2" key="1">
    <citation type="submission" date="2011-05" db="EMBL/GenBank/DDBJ databases">
        <title>The genome sequence of Vittaforma corneae strain ATCC 50505.</title>
        <authorList>
            <consortium name="The Broad Institute Genome Sequencing Platform"/>
            <person name="Cuomo C."/>
            <person name="Didier E."/>
            <person name="Bowers L."/>
            <person name="Young S.K."/>
            <person name="Zeng Q."/>
            <person name="Gargeya S."/>
            <person name="Fitzgerald M."/>
            <person name="Haas B."/>
            <person name="Abouelleil A."/>
            <person name="Alvarado L."/>
            <person name="Arachchi H.M."/>
            <person name="Berlin A."/>
            <person name="Chapman S.B."/>
            <person name="Gearin G."/>
            <person name="Goldberg J."/>
            <person name="Griggs A."/>
            <person name="Gujja S."/>
            <person name="Hansen M."/>
            <person name="Heiman D."/>
            <person name="Howarth C."/>
            <person name="Larimer J."/>
            <person name="Lui A."/>
            <person name="MacDonald P.J.P."/>
            <person name="McCowen C."/>
            <person name="Montmayeur A."/>
            <person name="Murphy C."/>
            <person name="Neiman D."/>
            <person name="Pearson M."/>
            <person name="Priest M."/>
            <person name="Roberts A."/>
            <person name="Saif S."/>
            <person name="Shea T."/>
            <person name="Sisk P."/>
            <person name="Stolte C."/>
            <person name="Sykes S."/>
            <person name="Wortman J."/>
            <person name="Nusbaum C."/>
            <person name="Birren B."/>
        </authorList>
    </citation>
    <scope>NUCLEOTIDE SEQUENCE [LARGE SCALE GENOMIC DNA]</scope>
    <source>
        <strain evidence="2">ATCC 50505</strain>
    </source>
</reference>
<keyword evidence="2" id="KW-1185">Reference proteome</keyword>
<proteinExistence type="predicted"/>
<dbReference type="OMA" id="ECTEATY"/>
<dbReference type="VEuPathDB" id="MicrosporidiaDB:VICG_00924"/>
<evidence type="ECO:0000313" key="1">
    <source>
        <dbReference type="EMBL" id="ELA42075.1"/>
    </source>
</evidence>
<name>L2GNK8_VITCO</name>
<dbReference type="RefSeq" id="XP_007604371.1">
    <property type="nucleotide sequence ID" value="XM_007604309.1"/>
</dbReference>
<dbReference type="EMBL" id="JH370135">
    <property type="protein sequence ID" value="ELA42075.1"/>
    <property type="molecule type" value="Genomic_DNA"/>
</dbReference>
<dbReference type="InParanoid" id="L2GNK8"/>
<protein>
    <submittedName>
        <fullName evidence="1">Uncharacterized protein</fullName>
    </submittedName>
</protein>
<sequence length="357" mass="40883">MINSIKSSEIEPNENINSCVVLGETSPVKPSSFDNSIKHSQHSNIEHGSNEILIKSSNDGTTSHLKDTLIQNITKSAQRGVEIVGGKIVFDKYPGFIYIAIDSLEKLNVGLDSMVSLQMDSGSISISTQRYYSNSFIKVSQYIKIPVLNQLYNKIKMKILVIEHSKSGRREIFQGSIDFSSKNLEDIHNTLVENRLELDKKASPVDAIRRLIGRKRDDRPICKYYCSFISSSEIDLAKNAPDSLISLSKWIVFRKYAFEQLFQGFLNVKNPEDNFTWNKRYVRWFGYAIYLFDVHTGNLVHVVDLSDSEPSLEMIQRNIILFRINGRPFEIECDSIESLKECTEATYRLFPKVIDWI</sequence>
<dbReference type="HOGENOM" id="CLU_776597_0_0_1"/>
<gene>
    <name evidence="1" type="ORF">VICG_00924</name>
</gene>
<accession>L2GNK8</accession>